<dbReference type="AlphaFoldDB" id="A0A6A3KBX7"/>
<dbReference type="GO" id="GO:0043657">
    <property type="term" value="C:host cell"/>
    <property type="evidence" value="ECO:0007669"/>
    <property type="project" value="UniProtKB-SubCell"/>
</dbReference>
<protein>
    <recommendedName>
        <fullName evidence="8">RxLR effector PexRD54 WY domain-containing protein</fullName>
    </recommendedName>
</protein>
<dbReference type="Proteomes" id="UP000476176">
    <property type="component" value="Unassembled WGS sequence"/>
</dbReference>
<organism evidence="9 11">
    <name type="scientific">Phytophthora fragariae</name>
    <dbReference type="NCBI Taxonomy" id="53985"/>
    <lineage>
        <taxon>Eukaryota</taxon>
        <taxon>Sar</taxon>
        <taxon>Stramenopiles</taxon>
        <taxon>Oomycota</taxon>
        <taxon>Peronosporomycetes</taxon>
        <taxon>Peronosporales</taxon>
        <taxon>Peronosporaceae</taxon>
        <taxon>Phytophthora</taxon>
    </lineage>
</organism>
<comment type="caution">
    <text evidence="9">The sequence shown here is derived from an EMBL/GenBank/DDBJ whole genome shotgun (WGS) entry which is preliminary data.</text>
</comment>
<evidence type="ECO:0000256" key="2">
    <source>
        <dbReference type="ARBA" id="ARBA00004613"/>
    </source>
</evidence>
<evidence type="ECO:0000313" key="11">
    <source>
        <dbReference type="Proteomes" id="UP000460718"/>
    </source>
</evidence>
<accession>A0A6A3KBX7</accession>
<name>A0A6A3KBX7_9STRA</name>
<evidence type="ECO:0000259" key="8">
    <source>
        <dbReference type="Pfam" id="PF22748"/>
    </source>
</evidence>
<evidence type="ECO:0000256" key="6">
    <source>
        <dbReference type="ARBA" id="ARBA00023026"/>
    </source>
</evidence>
<feature type="domain" description="RxLR effector PexRD54 WY" evidence="8">
    <location>
        <begin position="107"/>
        <end position="146"/>
    </location>
</feature>
<dbReference type="EMBL" id="QXGC01000770">
    <property type="protein sequence ID" value="KAE9221567.1"/>
    <property type="molecule type" value="Genomic_DNA"/>
</dbReference>
<sequence>MRSQCKLTVLLVTLLVILADAVPVSLNADQRIVSKMDSYNDISSRSLTVENHASTTKKRLLRSHTAPHAAEGTTIGEERVINIPGLSKFADAAEKMSSKSSGLSAVAEKMWLASGTKPNHVFKKLRLGENALELEKNPKFFQWACYTTKYIEKQPAYHREYYSYLNADDFYKNLLKTTNSEGEVARLVHSLEEVPELSALAKKVHKPRSIRGRGRTWARKDDVKGLLGVTESMKKSDPRYVAFGEFEKRIELIQRHNILHGVAGAVARNDRMTDDALREILRGQ</sequence>
<evidence type="ECO:0000313" key="12">
    <source>
        <dbReference type="Proteomes" id="UP000476176"/>
    </source>
</evidence>
<keyword evidence="4" id="KW-0964">Secreted</keyword>
<evidence type="ECO:0000256" key="3">
    <source>
        <dbReference type="ARBA" id="ARBA00010400"/>
    </source>
</evidence>
<dbReference type="EMBL" id="QXFW01000743">
    <property type="protein sequence ID" value="KAE9004012.1"/>
    <property type="molecule type" value="Genomic_DNA"/>
</dbReference>
<proteinExistence type="inferred from homology"/>
<feature type="signal peptide" evidence="7">
    <location>
        <begin position="1"/>
        <end position="21"/>
    </location>
</feature>
<gene>
    <name evidence="10" type="ORF">PF004_g13024</name>
    <name evidence="9" type="ORF">PF011_g12640</name>
</gene>
<comment type="similarity">
    <text evidence="3">Belongs to the RxLR effector family.</text>
</comment>
<evidence type="ECO:0000256" key="4">
    <source>
        <dbReference type="ARBA" id="ARBA00022525"/>
    </source>
</evidence>
<keyword evidence="6" id="KW-0843">Virulence</keyword>
<reference evidence="11 12" key="1">
    <citation type="submission" date="2018-09" db="EMBL/GenBank/DDBJ databases">
        <title>Genomic investigation of the strawberry pathogen Phytophthora fragariae indicates pathogenicity is determined by transcriptional variation in three key races.</title>
        <authorList>
            <person name="Adams T.M."/>
            <person name="Armitage A.D."/>
            <person name="Sobczyk M.K."/>
            <person name="Bates H.J."/>
            <person name="Dunwell J.M."/>
            <person name="Nellist C.F."/>
            <person name="Harrison R.J."/>
        </authorList>
    </citation>
    <scope>NUCLEOTIDE SEQUENCE [LARGE SCALE GENOMIC DNA]</scope>
    <source>
        <strain evidence="10 12">BC-23</strain>
        <strain evidence="9 11">SCRP245</strain>
    </source>
</reference>
<evidence type="ECO:0000313" key="10">
    <source>
        <dbReference type="EMBL" id="KAE9221567.1"/>
    </source>
</evidence>
<evidence type="ECO:0000256" key="7">
    <source>
        <dbReference type="SAM" id="SignalP"/>
    </source>
</evidence>
<evidence type="ECO:0000256" key="1">
    <source>
        <dbReference type="ARBA" id="ARBA00004340"/>
    </source>
</evidence>
<dbReference type="InterPro" id="IPR054463">
    <property type="entry name" value="PexRD54_WY"/>
</dbReference>
<evidence type="ECO:0000256" key="5">
    <source>
        <dbReference type="ARBA" id="ARBA00022729"/>
    </source>
</evidence>
<comment type="subcellular location">
    <subcellularLocation>
        <location evidence="1">Host cell</location>
    </subcellularLocation>
    <subcellularLocation>
        <location evidence="2">Secreted</location>
    </subcellularLocation>
</comment>
<keyword evidence="5 7" id="KW-0732">Signal</keyword>
<feature type="chain" id="PRO_5036164753" description="RxLR effector PexRD54 WY domain-containing protein" evidence="7">
    <location>
        <begin position="22"/>
        <end position="284"/>
    </location>
</feature>
<dbReference type="Pfam" id="PF22748">
    <property type="entry name" value="PexRD54_WY"/>
    <property type="match status" value="1"/>
</dbReference>
<dbReference type="Proteomes" id="UP000460718">
    <property type="component" value="Unassembled WGS sequence"/>
</dbReference>
<dbReference type="GO" id="GO:0005576">
    <property type="term" value="C:extracellular region"/>
    <property type="evidence" value="ECO:0007669"/>
    <property type="project" value="UniProtKB-SubCell"/>
</dbReference>
<evidence type="ECO:0000313" key="9">
    <source>
        <dbReference type="EMBL" id="KAE9004012.1"/>
    </source>
</evidence>